<organism evidence="2 3">
    <name type="scientific">Cyanomargarita calcarea GSE-NOS-MK-12-04C</name>
    <dbReference type="NCBI Taxonomy" id="2839659"/>
    <lineage>
        <taxon>Bacteria</taxon>
        <taxon>Bacillati</taxon>
        <taxon>Cyanobacteriota</taxon>
        <taxon>Cyanophyceae</taxon>
        <taxon>Nostocales</taxon>
        <taxon>Cyanomargaritaceae</taxon>
        <taxon>Cyanomargarita</taxon>
    </lineage>
</organism>
<dbReference type="InterPro" id="IPR019060">
    <property type="entry name" value="DUF2382"/>
</dbReference>
<accession>A0A951QRR5</accession>
<evidence type="ECO:0000259" key="1">
    <source>
        <dbReference type="Pfam" id="PF09557"/>
    </source>
</evidence>
<reference evidence="2" key="2">
    <citation type="journal article" date="2022" name="Microbiol. Resour. Announc.">
        <title>Metagenome Sequencing to Explore Phylogenomics of Terrestrial Cyanobacteria.</title>
        <authorList>
            <person name="Ward R.D."/>
            <person name="Stajich J.E."/>
            <person name="Johansen J.R."/>
            <person name="Huntemann M."/>
            <person name="Clum A."/>
            <person name="Foster B."/>
            <person name="Foster B."/>
            <person name="Roux S."/>
            <person name="Palaniappan K."/>
            <person name="Varghese N."/>
            <person name="Mukherjee S."/>
            <person name="Reddy T.B.K."/>
            <person name="Daum C."/>
            <person name="Copeland A."/>
            <person name="Chen I.A."/>
            <person name="Ivanova N.N."/>
            <person name="Kyrpides N.C."/>
            <person name="Shapiro N."/>
            <person name="Eloe-Fadrosh E.A."/>
            <person name="Pietrasiak N."/>
        </authorList>
    </citation>
    <scope>NUCLEOTIDE SEQUENCE</scope>
    <source>
        <strain evidence="2">GSE-NOS-MK-12-04C</strain>
    </source>
</reference>
<sequence>MNTKMLTENPDKEGYNTRVNSLLEKLRRKVQNFSVLDRQGELVGQVKDLVVGANRQLSFVISKLADDQGVERNSFFLLLSNLIKKIDAPTKSVSIDLDKSEINYMPEYLDREAEMIEQSPENPAPSEANLNLNREAEMLVDNSEHYAAREIKSNYQDVNLQKNDHTNSHVEAFEDYEEIIRLLEERVVVNSRKRKIGEVIVRKEIEIRMVQVPVRCEKLIVEQVSPEHKQLAEIDLGHGDISGFEFIDGQTLVETTEITNLESGLTVSGDFHSPKIASLLLNAIALERNNKCKQVRVTIVVEDEEHQKKYQDWFQRTTANKESAEH</sequence>
<evidence type="ECO:0000313" key="3">
    <source>
        <dbReference type="Proteomes" id="UP000729701"/>
    </source>
</evidence>
<dbReference type="Pfam" id="PF09557">
    <property type="entry name" value="DUF2382"/>
    <property type="match status" value="1"/>
</dbReference>
<proteinExistence type="predicted"/>
<comment type="caution">
    <text evidence="2">The sequence shown here is derived from an EMBL/GenBank/DDBJ whole genome shotgun (WGS) entry which is preliminary data.</text>
</comment>
<dbReference type="Proteomes" id="UP000729701">
    <property type="component" value="Unassembled WGS sequence"/>
</dbReference>
<gene>
    <name evidence="2" type="ORF">KME60_20820</name>
</gene>
<evidence type="ECO:0000313" key="2">
    <source>
        <dbReference type="EMBL" id="MBW4669787.1"/>
    </source>
</evidence>
<name>A0A951QRR5_9CYAN</name>
<dbReference type="EMBL" id="JAHHGZ010000024">
    <property type="protein sequence ID" value="MBW4669787.1"/>
    <property type="molecule type" value="Genomic_DNA"/>
</dbReference>
<reference evidence="2" key="1">
    <citation type="submission" date="2021-05" db="EMBL/GenBank/DDBJ databases">
        <authorList>
            <person name="Pietrasiak N."/>
            <person name="Ward R."/>
            <person name="Stajich J.E."/>
            <person name="Kurbessoian T."/>
        </authorList>
    </citation>
    <scope>NUCLEOTIDE SEQUENCE</scope>
    <source>
        <strain evidence="2">GSE-NOS-MK-12-04C</strain>
    </source>
</reference>
<protein>
    <submittedName>
        <fullName evidence="2">YsnF/AvaK domain-containing protein</fullName>
    </submittedName>
</protein>
<dbReference type="AlphaFoldDB" id="A0A951QRR5"/>
<feature type="domain" description="DUF2382" evidence="1">
    <location>
        <begin position="180"/>
        <end position="228"/>
    </location>
</feature>